<feature type="region of interest" description="Disordered" evidence="1">
    <location>
        <begin position="1"/>
        <end position="51"/>
    </location>
</feature>
<dbReference type="Proteomes" id="UP000314294">
    <property type="component" value="Unassembled WGS sequence"/>
</dbReference>
<evidence type="ECO:0000256" key="1">
    <source>
        <dbReference type="SAM" id="MobiDB-lite"/>
    </source>
</evidence>
<accession>A0A4Z2GYL6</accession>
<proteinExistence type="predicted"/>
<sequence>MRQGANGGPGRPETGPNLMGHQSPDPPDQPSGLVLLGSHHIGARHRGPSEQLAANRRRHLLARDLPEFTHSPGS</sequence>
<protein>
    <submittedName>
        <fullName evidence="2">Uncharacterized protein</fullName>
    </submittedName>
</protein>
<feature type="compositionally biased region" description="Gly residues" evidence="1">
    <location>
        <begin position="1"/>
        <end position="10"/>
    </location>
</feature>
<organism evidence="2 3">
    <name type="scientific">Liparis tanakae</name>
    <name type="common">Tanaka's snailfish</name>
    <dbReference type="NCBI Taxonomy" id="230148"/>
    <lineage>
        <taxon>Eukaryota</taxon>
        <taxon>Metazoa</taxon>
        <taxon>Chordata</taxon>
        <taxon>Craniata</taxon>
        <taxon>Vertebrata</taxon>
        <taxon>Euteleostomi</taxon>
        <taxon>Actinopterygii</taxon>
        <taxon>Neopterygii</taxon>
        <taxon>Teleostei</taxon>
        <taxon>Neoteleostei</taxon>
        <taxon>Acanthomorphata</taxon>
        <taxon>Eupercaria</taxon>
        <taxon>Perciformes</taxon>
        <taxon>Cottioidei</taxon>
        <taxon>Cottales</taxon>
        <taxon>Liparidae</taxon>
        <taxon>Liparis</taxon>
    </lineage>
</organism>
<gene>
    <name evidence="2" type="ORF">EYF80_032072</name>
</gene>
<evidence type="ECO:0000313" key="2">
    <source>
        <dbReference type="EMBL" id="TNN57704.1"/>
    </source>
</evidence>
<keyword evidence="3" id="KW-1185">Reference proteome</keyword>
<dbReference type="EMBL" id="SRLO01000398">
    <property type="protein sequence ID" value="TNN57704.1"/>
    <property type="molecule type" value="Genomic_DNA"/>
</dbReference>
<comment type="caution">
    <text evidence="2">The sequence shown here is derived from an EMBL/GenBank/DDBJ whole genome shotgun (WGS) entry which is preliminary data.</text>
</comment>
<evidence type="ECO:0000313" key="3">
    <source>
        <dbReference type="Proteomes" id="UP000314294"/>
    </source>
</evidence>
<dbReference type="AlphaFoldDB" id="A0A4Z2GYL6"/>
<reference evidence="2 3" key="1">
    <citation type="submission" date="2019-03" db="EMBL/GenBank/DDBJ databases">
        <title>First draft genome of Liparis tanakae, snailfish: a comprehensive survey of snailfish specific genes.</title>
        <authorList>
            <person name="Kim W."/>
            <person name="Song I."/>
            <person name="Jeong J.-H."/>
            <person name="Kim D."/>
            <person name="Kim S."/>
            <person name="Ryu S."/>
            <person name="Song J.Y."/>
            <person name="Lee S.K."/>
        </authorList>
    </citation>
    <scope>NUCLEOTIDE SEQUENCE [LARGE SCALE GENOMIC DNA]</scope>
    <source>
        <tissue evidence="2">Muscle</tissue>
    </source>
</reference>
<name>A0A4Z2GYL6_9TELE</name>